<dbReference type="Proteomes" id="UP000799421">
    <property type="component" value="Unassembled WGS sequence"/>
</dbReference>
<organism evidence="2 3">
    <name type="scientific">Piedraia hortae CBS 480.64</name>
    <dbReference type="NCBI Taxonomy" id="1314780"/>
    <lineage>
        <taxon>Eukaryota</taxon>
        <taxon>Fungi</taxon>
        <taxon>Dikarya</taxon>
        <taxon>Ascomycota</taxon>
        <taxon>Pezizomycotina</taxon>
        <taxon>Dothideomycetes</taxon>
        <taxon>Dothideomycetidae</taxon>
        <taxon>Capnodiales</taxon>
        <taxon>Piedraiaceae</taxon>
        <taxon>Piedraia</taxon>
    </lineage>
</organism>
<dbReference type="EMBL" id="MU005961">
    <property type="protein sequence ID" value="KAF2863391.1"/>
    <property type="molecule type" value="Genomic_DNA"/>
</dbReference>
<evidence type="ECO:0000313" key="2">
    <source>
        <dbReference type="EMBL" id="KAF2863391.1"/>
    </source>
</evidence>
<reference evidence="2" key="1">
    <citation type="journal article" date="2020" name="Stud. Mycol.">
        <title>101 Dothideomycetes genomes: a test case for predicting lifestyles and emergence of pathogens.</title>
        <authorList>
            <person name="Haridas S."/>
            <person name="Albert R."/>
            <person name="Binder M."/>
            <person name="Bloem J."/>
            <person name="Labutti K."/>
            <person name="Salamov A."/>
            <person name="Andreopoulos B."/>
            <person name="Baker S."/>
            <person name="Barry K."/>
            <person name="Bills G."/>
            <person name="Bluhm B."/>
            <person name="Cannon C."/>
            <person name="Castanera R."/>
            <person name="Culley D."/>
            <person name="Daum C."/>
            <person name="Ezra D."/>
            <person name="Gonzalez J."/>
            <person name="Henrissat B."/>
            <person name="Kuo A."/>
            <person name="Liang C."/>
            <person name="Lipzen A."/>
            <person name="Lutzoni F."/>
            <person name="Magnuson J."/>
            <person name="Mondo S."/>
            <person name="Nolan M."/>
            <person name="Ohm R."/>
            <person name="Pangilinan J."/>
            <person name="Park H.-J."/>
            <person name="Ramirez L."/>
            <person name="Alfaro M."/>
            <person name="Sun H."/>
            <person name="Tritt A."/>
            <person name="Yoshinaga Y."/>
            <person name="Zwiers L.-H."/>
            <person name="Turgeon B."/>
            <person name="Goodwin S."/>
            <person name="Spatafora J."/>
            <person name="Crous P."/>
            <person name="Grigoriev I."/>
        </authorList>
    </citation>
    <scope>NUCLEOTIDE SEQUENCE</scope>
    <source>
        <strain evidence="2">CBS 480.64</strain>
    </source>
</reference>
<protein>
    <submittedName>
        <fullName evidence="2">Uncharacterized protein</fullName>
    </submittedName>
</protein>
<name>A0A6A7C7A1_9PEZI</name>
<evidence type="ECO:0000256" key="1">
    <source>
        <dbReference type="SAM" id="MobiDB-lite"/>
    </source>
</evidence>
<feature type="region of interest" description="Disordered" evidence="1">
    <location>
        <begin position="76"/>
        <end position="120"/>
    </location>
</feature>
<feature type="compositionally biased region" description="Polar residues" evidence="1">
    <location>
        <begin position="1"/>
        <end position="35"/>
    </location>
</feature>
<dbReference type="AlphaFoldDB" id="A0A6A7C7A1"/>
<feature type="region of interest" description="Disordered" evidence="1">
    <location>
        <begin position="1"/>
        <end position="38"/>
    </location>
</feature>
<accession>A0A6A7C7A1</accession>
<gene>
    <name evidence="2" type="ORF">K470DRAFT_262142</name>
</gene>
<feature type="compositionally biased region" description="Basic and acidic residues" evidence="1">
    <location>
        <begin position="110"/>
        <end position="120"/>
    </location>
</feature>
<dbReference type="OrthoDB" id="5399555at2759"/>
<proteinExistence type="predicted"/>
<sequence>MRSSPKSHFFNRNGNENPNPSTSTFGDPDLTSWSGSLDRMQDARLERQRYIMSGMKSEEVDMLALGAKVERALARRMSTQDADMKEGMKAEEETEGVKVDVDEPSLNKSLNEKRAEIAAI</sequence>
<keyword evidence="3" id="KW-1185">Reference proteome</keyword>
<feature type="compositionally biased region" description="Basic and acidic residues" evidence="1">
    <location>
        <begin position="82"/>
        <end position="101"/>
    </location>
</feature>
<evidence type="ECO:0000313" key="3">
    <source>
        <dbReference type="Proteomes" id="UP000799421"/>
    </source>
</evidence>